<dbReference type="EMBL" id="CP000070">
    <property type="protein sequence ID" value="AAZ12615.1"/>
    <property type="molecule type" value="Genomic_DNA"/>
</dbReference>
<evidence type="ECO:0000313" key="3">
    <source>
        <dbReference type="EMBL" id="AAZ12615.1"/>
    </source>
</evidence>
<dbReference type="EMBL" id="AC091553">
    <property type="protein sequence ID" value="AAX78865.1"/>
    <property type="molecule type" value="Genomic_DNA"/>
</dbReference>
<reference evidence="2" key="1">
    <citation type="submission" date="2001-05" db="EMBL/GenBank/DDBJ databases">
        <authorList>
            <person name="El-Sayed N.M."/>
            <person name="Khalak H."/>
            <person name="Adams M.D."/>
        </authorList>
    </citation>
    <scope>NUCLEOTIDE SEQUENCE</scope>
    <source>
        <strain evidence="2">GUTat10.1</strain>
    </source>
</reference>
<dbReference type="RefSeq" id="XP_846174.1">
    <property type="nucleotide sequence ID" value="XM_841081.1"/>
</dbReference>
<evidence type="ECO:0000313" key="4">
    <source>
        <dbReference type="Proteomes" id="UP000008524"/>
    </source>
</evidence>
<dbReference type="InParanoid" id="Q582G6"/>
<accession>D6XJ82</accession>
<dbReference type="Proteomes" id="UP000008524">
    <property type="component" value="Chromosome 7"/>
</dbReference>
<feature type="region of interest" description="Disordered" evidence="1">
    <location>
        <begin position="254"/>
        <end position="280"/>
    </location>
</feature>
<reference evidence="3 4" key="3">
    <citation type="journal article" date="2005" name="Science">
        <title>The genome of the African trypanosome Trypanosoma brucei.</title>
        <authorList>
            <person name="Berriman M."/>
            <person name="Ghedin E."/>
            <person name="Hertz-Fowler C."/>
            <person name="Blandin G."/>
            <person name="Renauld H."/>
            <person name="Bartholomeu D.C."/>
            <person name="Lennard N.J."/>
            <person name="Caler E."/>
            <person name="Hamlin N.E."/>
            <person name="Haas B."/>
            <person name="Bohme U."/>
            <person name="Hannick L."/>
            <person name="Aslett M.A."/>
            <person name="Shallom J."/>
            <person name="Marcello L."/>
            <person name="Hou L."/>
            <person name="Wickstead B."/>
            <person name="Alsmark U.C."/>
            <person name="Arrowsmith C."/>
            <person name="Atkin R.J."/>
            <person name="Barron A.J."/>
            <person name="Bringaud F."/>
            <person name="Brooks K."/>
            <person name="Carrington M."/>
            <person name="Cherevach I."/>
            <person name="Chillingworth T.J."/>
            <person name="Churcher C."/>
            <person name="Clark L.N."/>
            <person name="Corton C.H."/>
            <person name="Cronin A."/>
            <person name="Davies R.M."/>
            <person name="Doggett J."/>
            <person name="Djikeng A."/>
            <person name="Feldblyum T."/>
            <person name="Field M.C."/>
            <person name="Fraser A."/>
            <person name="Goodhead I."/>
            <person name="Hance Z."/>
            <person name="Harper D."/>
            <person name="Harris B.R."/>
            <person name="Hauser H."/>
            <person name="Hostetler J."/>
            <person name="Ivens A."/>
            <person name="Jagels K."/>
            <person name="Johnson D."/>
            <person name="Johnson J."/>
            <person name="Jones K."/>
            <person name="Kerhornou A.X."/>
            <person name="Koo H."/>
            <person name="Larke N."/>
            <person name="Landfear S."/>
            <person name="Larkin C."/>
            <person name="Leech V."/>
            <person name="Line A."/>
            <person name="Lord A."/>
            <person name="Macleod A."/>
            <person name="Mooney P.J."/>
            <person name="Moule S."/>
            <person name="Martin D.M."/>
            <person name="Morgan G.W."/>
            <person name="Mungall K."/>
            <person name="Norbertczak H."/>
            <person name="Ormond D."/>
            <person name="Pai G."/>
            <person name="Peacock C.S."/>
            <person name="Peterson J."/>
            <person name="Quail M.A."/>
            <person name="Rabbinowitsch E."/>
            <person name="Rajandream M.A."/>
            <person name="Reitter C."/>
            <person name="Salzberg S.L."/>
            <person name="Sanders M."/>
            <person name="Schobel S."/>
            <person name="Sharp S."/>
            <person name="Simmonds M."/>
            <person name="Simpson A.J."/>
            <person name="Tallon L."/>
            <person name="Turner C.M."/>
            <person name="Tait A."/>
            <person name="Tivey A.R."/>
            <person name="Van Aken S."/>
            <person name="Walker D."/>
            <person name="Wanless D."/>
            <person name="Wang S."/>
            <person name="White B."/>
            <person name="White O."/>
            <person name="Whitehead S."/>
            <person name="Woodward J."/>
            <person name="Wortman J."/>
            <person name="Adams M.D."/>
            <person name="Embley T.M."/>
            <person name="Gull K."/>
            <person name="Ullu E."/>
            <person name="Barry J.D."/>
            <person name="Fairlamb A.H."/>
            <person name="Opperdoes F."/>
            <person name="Barrell B.G."/>
            <person name="Donelson J.E."/>
            <person name="Hall N."/>
            <person name="Fraser C.M."/>
            <person name="Melville S.E."/>
            <person name="El-Sayed N.M."/>
        </authorList>
    </citation>
    <scope>NUCLEOTIDE SEQUENCE [LARGE SCALE GENOMIC DNA]</scope>
    <source>
        <strain evidence="3 4">927/4 GUTat10.1</strain>
    </source>
</reference>
<feature type="compositionally biased region" description="Polar residues" evidence="1">
    <location>
        <begin position="255"/>
        <end position="274"/>
    </location>
</feature>
<dbReference type="PaxDb" id="5691-AAZ12615"/>
<reference evidence="2" key="4">
    <citation type="submission" date="2005-04" db="EMBL/GenBank/DDBJ databases">
        <title>.</title>
        <authorList>
            <person name="Ghedin E."/>
            <person name="Blandin G."/>
            <person name="Bartholomeu D."/>
            <person name="Caler E."/>
            <person name="Haas B."/>
            <person name="Hannick L."/>
            <person name="Shallom J."/>
            <person name="Hou L."/>
            <person name="Djikeng A."/>
            <person name="Feldblyum T."/>
            <person name="Hostetler J."/>
            <person name="Johnson J."/>
            <person name="Jones K."/>
            <person name="Koo H.L."/>
            <person name="Larkin C."/>
            <person name="Pai G."/>
            <person name="Peterson J."/>
            <person name="Khalak H.G."/>
            <person name="Salzberg S."/>
            <person name="Simpson A.J."/>
            <person name="Tallon L."/>
            <person name="Van Aken S."/>
            <person name="Wanless D."/>
            <person name="White O."/>
            <person name="Wortman J."/>
            <person name="Fraser C.M."/>
            <person name="El-Sayed N.M.A."/>
        </authorList>
    </citation>
    <scope>NUCLEOTIDE SEQUENCE</scope>
    <source>
        <strain evidence="2">GUTat10.1</strain>
    </source>
</reference>
<dbReference type="OrthoDB" id="252618at2759"/>
<dbReference type="VEuPathDB" id="TriTrypDB:Tb927.7.5510"/>
<accession>Q582G6</accession>
<name>Q582G6_TRYB2</name>
<dbReference type="OMA" id="RIVCHFR"/>
<dbReference type="GeneID" id="3658762"/>
<reference evidence="3" key="5">
    <citation type="submission" date="2005-04" db="EMBL/GenBank/DDBJ databases">
        <title>Sequencing, closure, and annotation of Trypanosoma brucei chromosomes 2 through 8.</title>
        <authorList>
            <person name="Ghedin E."/>
            <person name="Blandin G."/>
            <person name="Bartholomeu D."/>
            <person name="Caler E."/>
            <person name="Haas B."/>
            <person name="Hannick L."/>
            <person name="Shallom J."/>
            <person name="Hou L."/>
            <person name="Djikeng A."/>
            <person name="Feldblyum T."/>
            <person name="Hostetler J."/>
            <person name="Johnson J."/>
            <person name="Jones K."/>
            <person name="Koo H.L."/>
            <person name="Larkin C."/>
            <person name="Pai G."/>
            <person name="Peterson J."/>
            <person name="Khalak H.G."/>
            <person name="Salzberg S."/>
            <person name="Simpson A.J."/>
            <person name="Tallon L."/>
            <person name="Van Aken S."/>
            <person name="Wanless D."/>
            <person name="White O."/>
            <person name="Wortman J."/>
            <person name="Fraser C.M."/>
            <person name="El-Sayed N.M.A."/>
        </authorList>
    </citation>
    <scope>NUCLEOTIDE SEQUENCE</scope>
    <source>
        <strain evidence="3">927/4 GUTat10.1</strain>
    </source>
</reference>
<dbReference type="GO" id="GO:0005654">
    <property type="term" value="C:nucleoplasm"/>
    <property type="evidence" value="ECO:0006056"/>
    <property type="project" value="Others"/>
</dbReference>
<evidence type="ECO:0000313" key="2">
    <source>
        <dbReference type="EMBL" id="AAX78865.1"/>
    </source>
</evidence>
<organism evidence="2 4">
    <name type="scientific">Trypanosoma brucei brucei (strain 927/4 GUTat10.1)</name>
    <dbReference type="NCBI Taxonomy" id="185431"/>
    <lineage>
        <taxon>Eukaryota</taxon>
        <taxon>Discoba</taxon>
        <taxon>Euglenozoa</taxon>
        <taxon>Kinetoplastea</taxon>
        <taxon>Metakinetoplastina</taxon>
        <taxon>Trypanosomatida</taxon>
        <taxon>Trypanosomatidae</taxon>
        <taxon>Trypanosoma</taxon>
    </lineage>
</organism>
<evidence type="ECO:0000256" key="1">
    <source>
        <dbReference type="SAM" id="MobiDB-lite"/>
    </source>
</evidence>
<protein>
    <submittedName>
        <fullName evidence="2">Uncharacterized protein</fullName>
    </submittedName>
</protein>
<gene>
    <name evidence="3" type="primary">Tb07.10C21.520</name>
    <name evidence="2" type="ORF">Tb927.7.5510</name>
</gene>
<reference evidence="3" key="2">
    <citation type="journal article" date="2005" name="Science">
        <title>Comparative genomics of trypanosomatid parasitic protozoa.</title>
        <authorList>
            <person name="El-Sayed N.M."/>
            <person name="Myler P.J."/>
            <person name="Blandin G."/>
            <person name="Berriman M."/>
            <person name="Crabtree J."/>
            <person name="Aggarwal G."/>
            <person name="Caler E."/>
            <person name="Renauld H."/>
            <person name="Worthey E.A."/>
            <person name="Hertz-Fowler C."/>
            <person name="Ghedin E."/>
            <person name="Peacock C."/>
            <person name="Bartholomeu D.C."/>
            <person name="Haas B.J."/>
            <person name="Tran A.N."/>
            <person name="Wortman J.R."/>
            <person name="Alsmark U.C."/>
            <person name="Angiuoli S."/>
            <person name="Anupama A."/>
            <person name="Badger J."/>
            <person name="Bringaud F."/>
            <person name="Cadag E."/>
            <person name="Carlton J.M."/>
            <person name="Cerqueira G.C."/>
            <person name="Creasy T."/>
            <person name="Delcher A.L."/>
            <person name="Djikeng A."/>
            <person name="Embley T.M."/>
            <person name="Hauser C."/>
            <person name="Ivens A.C."/>
            <person name="Kummerfeld S.K."/>
            <person name="Pereira-Leal J.B."/>
            <person name="Nilsson D."/>
            <person name="Peterson J."/>
            <person name="Salzberg S.L."/>
            <person name="Shallom J."/>
            <person name="Silva J.C."/>
            <person name="Sundaram J."/>
            <person name="Westenberger S."/>
            <person name="White O."/>
            <person name="Melville S.E."/>
            <person name="Donelson J.E."/>
            <person name="Andersson B."/>
            <person name="Stuart K.D."/>
            <person name="Hall N."/>
        </authorList>
    </citation>
    <scope>NUCLEOTIDE SEQUENCE</scope>
    <source>
        <strain evidence="3">927/4 GUTat10.1</strain>
    </source>
</reference>
<dbReference type="AlphaFoldDB" id="Q582G6"/>
<proteinExistence type="predicted"/>
<dbReference type="KEGG" id="tbr:Tb927.7.5510"/>
<sequence length="339" mass="37403">MILRGRVGAVFIDISIRHDGPIDMLDFFNRSWNVELTRNAASEATGCLLRFPLLKVGSSVCAGVVASLNTEGLLRLVCSSTVDNALAVADYVFEYVKQRLPTPVCGSKSIVFFQFMFRLKQQGVTGKIRIDTSNESVQWFENHIATAVANGVEGRQGRWWAAITKHTVIRSQHQGALRIACHFKQPAPWCEARALEETSKGDERDADNFFASEMMSVIPMGSVFVAMPHNREVNPEVRLSSLKRLQSEEGEGVSMASSLWQPQTEVETKATPQRGSDGGEAVEVLTGNAATKCSTVVKPQLKVEVTLRHTGYAVATADTQEGLSFFVEEVLIPFLHREK</sequence>
<keyword evidence="4" id="KW-1185">Reference proteome</keyword>